<gene>
    <name evidence="9" type="ORF">H8E19_16945</name>
</gene>
<evidence type="ECO:0000256" key="3">
    <source>
        <dbReference type="ARBA" id="ARBA00022723"/>
    </source>
</evidence>
<name>A0A8J6T926_9DELT</name>
<keyword evidence="1" id="KW-0813">Transport</keyword>
<evidence type="ECO:0000256" key="1">
    <source>
        <dbReference type="ARBA" id="ARBA00022448"/>
    </source>
</evidence>
<comment type="caution">
    <text evidence="9">The sequence shown here is derived from an EMBL/GenBank/DDBJ whole genome shotgun (WGS) entry which is preliminary data.</text>
</comment>
<dbReference type="GO" id="GO:0051539">
    <property type="term" value="F:4 iron, 4 sulfur cluster binding"/>
    <property type="evidence" value="ECO:0007669"/>
    <property type="project" value="UniProtKB-KW"/>
</dbReference>
<keyword evidence="7" id="KW-0411">Iron-sulfur</keyword>
<evidence type="ECO:0000256" key="7">
    <source>
        <dbReference type="ARBA" id="ARBA00023014"/>
    </source>
</evidence>
<evidence type="ECO:0000313" key="10">
    <source>
        <dbReference type="Proteomes" id="UP000650524"/>
    </source>
</evidence>
<dbReference type="Gene3D" id="3.30.70.20">
    <property type="match status" value="2"/>
</dbReference>
<keyword evidence="5" id="KW-0249">Electron transport</keyword>
<feature type="domain" description="4Fe-4S ferredoxin-type" evidence="8">
    <location>
        <begin position="4"/>
        <end position="32"/>
    </location>
</feature>
<dbReference type="InterPro" id="IPR017896">
    <property type="entry name" value="4Fe4S_Fe-S-bd"/>
</dbReference>
<keyword evidence="3" id="KW-0479">Metal-binding</keyword>
<accession>A0A8J6T926</accession>
<dbReference type="Pfam" id="PF13247">
    <property type="entry name" value="Fer4_11"/>
    <property type="match status" value="1"/>
</dbReference>
<evidence type="ECO:0000259" key="8">
    <source>
        <dbReference type="PROSITE" id="PS51379"/>
    </source>
</evidence>
<reference evidence="9 10" key="1">
    <citation type="submission" date="2020-08" db="EMBL/GenBank/DDBJ databases">
        <title>Bridging the membrane lipid divide: bacteria of the FCB group superphylum have the potential to synthesize archaeal ether lipids.</title>
        <authorList>
            <person name="Villanueva L."/>
            <person name="Von Meijenfeldt F.A.B."/>
            <person name="Westbye A.B."/>
            <person name="Yadav S."/>
            <person name="Hopmans E.C."/>
            <person name="Dutilh B.E."/>
            <person name="Sinninghe Damste J.S."/>
        </authorList>
    </citation>
    <scope>NUCLEOTIDE SEQUENCE [LARGE SCALE GENOMIC DNA]</scope>
    <source>
        <strain evidence="9">NIOZ-UU27</strain>
    </source>
</reference>
<organism evidence="9 10">
    <name type="scientific">Candidatus Desulfacyla euxinica</name>
    <dbReference type="NCBI Taxonomy" id="2841693"/>
    <lineage>
        <taxon>Bacteria</taxon>
        <taxon>Deltaproteobacteria</taxon>
        <taxon>Candidatus Desulfacyla</taxon>
    </lineage>
</organism>
<dbReference type="EMBL" id="JACNJD010000345">
    <property type="protein sequence ID" value="MBC8179094.1"/>
    <property type="molecule type" value="Genomic_DNA"/>
</dbReference>
<keyword evidence="6" id="KW-0408">Iron</keyword>
<evidence type="ECO:0000256" key="4">
    <source>
        <dbReference type="ARBA" id="ARBA00022737"/>
    </source>
</evidence>
<dbReference type="AlphaFoldDB" id="A0A8J6T926"/>
<dbReference type="InterPro" id="IPR050954">
    <property type="entry name" value="ET_IronSulfur_Cluster-Binding"/>
</dbReference>
<dbReference type="CDD" id="cd16371">
    <property type="entry name" value="DMSOR_beta_like"/>
    <property type="match status" value="1"/>
</dbReference>
<keyword evidence="2" id="KW-0004">4Fe-4S</keyword>
<keyword evidence="4" id="KW-0677">Repeat</keyword>
<dbReference type="Proteomes" id="UP000650524">
    <property type="component" value="Unassembled WGS sequence"/>
</dbReference>
<dbReference type="PANTHER" id="PTHR43177:SF5">
    <property type="entry name" value="ANAEROBIC DIMETHYL SULFOXIDE REDUCTASE CHAIN B-RELATED"/>
    <property type="match status" value="1"/>
</dbReference>
<dbReference type="PANTHER" id="PTHR43177">
    <property type="entry name" value="PROTEIN NRFC"/>
    <property type="match status" value="1"/>
</dbReference>
<dbReference type="GO" id="GO:0046872">
    <property type="term" value="F:metal ion binding"/>
    <property type="evidence" value="ECO:0007669"/>
    <property type="project" value="UniProtKB-KW"/>
</dbReference>
<feature type="domain" description="4Fe-4S ferredoxin-type" evidence="8">
    <location>
        <begin position="83"/>
        <end position="116"/>
    </location>
</feature>
<evidence type="ECO:0000313" key="9">
    <source>
        <dbReference type="EMBL" id="MBC8179094.1"/>
    </source>
</evidence>
<dbReference type="SUPFAM" id="SSF54862">
    <property type="entry name" value="4Fe-4S ferredoxins"/>
    <property type="match status" value="1"/>
</dbReference>
<dbReference type="PROSITE" id="PS51379">
    <property type="entry name" value="4FE4S_FER_2"/>
    <property type="match status" value="2"/>
</dbReference>
<proteinExistence type="predicted"/>
<evidence type="ECO:0000256" key="2">
    <source>
        <dbReference type="ARBA" id="ARBA00022485"/>
    </source>
</evidence>
<protein>
    <submittedName>
        <fullName evidence="9">4Fe-4S dicluster domain-containing protein</fullName>
    </submittedName>
</protein>
<evidence type="ECO:0000256" key="6">
    <source>
        <dbReference type="ARBA" id="ARBA00023004"/>
    </source>
</evidence>
<evidence type="ECO:0000256" key="5">
    <source>
        <dbReference type="ARBA" id="ARBA00022982"/>
    </source>
</evidence>
<sequence>MSQIGFYFDQTRCTGCNTCSVSCKDWYNIDAGPVNLMRVKVIERGKFPELFAAHLACPCYHCSDPVCVKACPEQAITRRDSDCIVVVDREKCTGKEECPKKCLKACPYDAPQFGPEADAKMVKCDLCSGRVAEGKKPICVEACPMMAIDVGPLDELKTRYAGSQEAEGFKYSKTCKPAAFFKPKTCTLKECSR</sequence>